<sequence length="554" mass="61141">MANNATAKKAPAKKAPAKKAPVKAALAKKPTAKKAPVRKATAKTAPVKKAPVKKTPAKKAPAKKPSTTRSSTERRTSAPHIVEHPNVVARAARGKAARAETPRASHNGWEPAADRPDPVALIEEQNRTRVPDLVPVRHGRMMVSPFTFYRGAAKIMATDLKDTPRAGLIVQLCGDAHLSNFGVFASPERNLLFDLNDFDETLPGPFEYDVLRMTASFTIAARNNGFNAADIRSVTLEAVRSYREGMAQFAAMRTMDIWYARMTEQEMLKAMDMARATQKDKAARKAAKGLEKTALKNAAKARSRDSMQALSKLAELVDGQYRIISQPPIVIPVRDLAESLGLSSDDVQAAVLEQLRSYRESLQDDRRRLLERFEVVDVAHKVVGVGSVGNRAFIALLQGRDEQDPLFLQVKEATASVLEDHLPKSVYEQPGERVVQGQRMMQAASDIFLGWTKGVQADRYLYWRQLRDMKGSAIVEAMVPMGMTFYAHACGWTLARAHARSGDPVAIAAYLGKSDTFDRAVTDFSNRYADQNEKDYEAFLEAVHTGWLEAREGV</sequence>
<keyword evidence="3" id="KW-1185">Reference proteome</keyword>
<dbReference type="EMBL" id="PPXD01000026">
    <property type="protein sequence ID" value="POH62379.1"/>
    <property type="molecule type" value="Genomic_DNA"/>
</dbReference>
<dbReference type="PANTHER" id="PTHR39441:SF1">
    <property type="entry name" value="DUF2252 DOMAIN-CONTAINING PROTEIN"/>
    <property type="match status" value="1"/>
</dbReference>
<dbReference type="Pfam" id="PF10009">
    <property type="entry name" value="DUF2252"/>
    <property type="match status" value="1"/>
</dbReference>
<organism evidence="2 3">
    <name type="scientific">Cryobacterium zongtaii</name>
    <dbReference type="NCBI Taxonomy" id="1259217"/>
    <lineage>
        <taxon>Bacteria</taxon>
        <taxon>Bacillati</taxon>
        <taxon>Actinomycetota</taxon>
        <taxon>Actinomycetes</taxon>
        <taxon>Micrococcales</taxon>
        <taxon>Microbacteriaceae</taxon>
        <taxon>Cryobacterium</taxon>
    </lineage>
</organism>
<feature type="region of interest" description="Disordered" evidence="1">
    <location>
        <begin position="1"/>
        <end position="78"/>
    </location>
</feature>
<evidence type="ECO:0000313" key="2">
    <source>
        <dbReference type="EMBL" id="POH62379.1"/>
    </source>
</evidence>
<name>A0A2S3Z9Z2_9MICO</name>
<evidence type="ECO:0000256" key="1">
    <source>
        <dbReference type="SAM" id="MobiDB-lite"/>
    </source>
</evidence>
<accession>A0A2S3Z9Z2</accession>
<dbReference type="Proteomes" id="UP000237340">
    <property type="component" value="Unassembled WGS sequence"/>
</dbReference>
<comment type="caution">
    <text evidence="2">The sequence shown here is derived from an EMBL/GenBank/DDBJ whole genome shotgun (WGS) entry which is preliminary data.</text>
</comment>
<feature type="compositionally biased region" description="Basic residues" evidence="1">
    <location>
        <begin position="10"/>
        <end position="21"/>
    </location>
</feature>
<dbReference type="PANTHER" id="PTHR39441">
    <property type="entry name" value="DUF2252 DOMAIN-CONTAINING PROTEIN"/>
    <property type="match status" value="1"/>
</dbReference>
<gene>
    <name evidence="2" type="ORF">C3B61_16030</name>
</gene>
<reference evidence="2 3" key="1">
    <citation type="submission" date="2018-01" db="EMBL/GenBank/DDBJ databases">
        <title>Cryobacterium sp. nov., from glaciers in China.</title>
        <authorList>
            <person name="Liu Q."/>
            <person name="Xin Y.-H."/>
        </authorList>
    </citation>
    <scope>NUCLEOTIDE SEQUENCE [LARGE SCALE GENOMIC DNA]</scope>
    <source>
        <strain evidence="2 3">TMN-42</strain>
    </source>
</reference>
<dbReference type="RefSeq" id="WP_103461555.1">
    <property type="nucleotide sequence ID" value="NZ_PPXD01000026.1"/>
</dbReference>
<proteinExistence type="predicted"/>
<dbReference type="InterPro" id="IPR018721">
    <property type="entry name" value="DUF2252"/>
</dbReference>
<dbReference type="AlphaFoldDB" id="A0A2S3Z9Z2"/>
<feature type="compositionally biased region" description="Basic residues" evidence="1">
    <location>
        <begin position="30"/>
        <end position="41"/>
    </location>
</feature>
<evidence type="ECO:0000313" key="3">
    <source>
        <dbReference type="Proteomes" id="UP000237340"/>
    </source>
</evidence>
<protein>
    <submittedName>
        <fullName evidence="2">DUF2252 domain-containing protein</fullName>
    </submittedName>
</protein>
<feature type="compositionally biased region" description="Basic residues" evidence="1">
    <location>
        <begin position="50"/>
        <end position="62"/>
    </location>
</feature>